<dbReference type="InterPro" id="IPR050832">
    <property type="entry name" value="Bact_Acetyltransf"/>
</dbReference>
<feature type="domain" description="N-acetyltransferase" evidence="3">
    <location>
        <begin position="35"/>
        <end position="183"/>
    </location>
</feature>
<proteinExistence type="predicted"/>
<keyword evidence="2" id="KW-0012">Acyltransferase</keyword>
<dbReference type="Pfam" id="PF00583">
    <property type="entry name" value="Acetyltransf_1"/>
    <property type="match status" value="1"/>
</dbReference>
<dbReference type="CDD" id="cd04301">
    <property type="entry name" value="NAT_SF"/>
    <property type="match status" value="1"/>
</dbReference>
<dbReference type="PANTHER" id="PTHR43877">
    <property type="entry name" value="AMINOALKYLPHOSPHONATE N-ACETYLTRANSFERASE-RELATED-RELATED"/>
    <property type="match status" value="1"/>
</dbReference>
<dbReference type="PROSITE" id="PS51186">
    <property type="entry name" value="GNAT"/>
    <property type="match status" value="1"/>
</dbReference>
<reference evidence="4 5" key="1">
    <citation type="submission" date="2021-03" db="EMBL/GenBank/DDBJ databases">
        <title>Whole genome sequence of Jiella sp. MQZ13P-4.</title>
        <authorList>
            <person name="Tuo L."/>
        </authorList>
    </citation>
    <scope>NUCLEOTIDE SEQUENCE [LARGE SCALE GENOMIC DNA]</scope>
    <source>
        <strain evidence="4 5">MQZ13P-4</strain>
    </source>
</reference>
<dbReference type="Gene3D" id="3.40.630.30">
    <property type="match status" value="1"/>
</dbReference>
<dbReference type="EMBL" id="JAFMPY010000004">
    <property type="protein sequence ID" value="MBO0903027.1"/>
    <property type="molecule type" value="Genomic_DNA"/>
</dbReference>
<protein>
    <submittedName>
        <fullName evidence="4">GNAT family N-acetyltransferase</fullName>
    </submittedName>
</protein>
<keyword evidence="5" id="KW-1185">Reference proteome</keyword>
<name>A0ABS3J046_9HYPH</name>
<gene>
    <name evidence="4" type="ORF">J1C47_05195</name>
</gene>
<evidence type="ECO:0000256" key="2">
    <source>
        <dbReference type="ARBA" id="ARBA00023315"/>
    </source>
</evidence>
<dbReference type="SUPFAM" id="SSF55729">
    <property type="entry name" value="Acyl-CoA N-acyltransferases (Nat)"/>
    <property type="match status" value="1"/>
</dbReference>
<comment type="caution">
    <text evidence="4">The sequence shown here is derived from an EMBL/GenBank/DDBJ whole genome shotgun (WGS) entry which is preliminary data.</text>
</comment>
<organism evidence="4 5">
    <name type="scientific">Jiella sonneratiae</name>
    <dbReference type="NCBI Taxonomy" id="2816856"/>
    <lineage>
        <taxon>Bacteria</taxon>
        <taxon>Pseudomonadati</taxon>
        <taxon>Pseudomonadota</taxon>
        <taxon>Alphaproteobacteria</taxon>
        <taxon>Hyphomicrobiales</taxon>
        <taxon>Aurantimonadaceae</taxon>
        <taxon>Jiella</taxon>
    </lineage>
</organism>
<accession>A0ABS3J046</accession>
<dbReference type="InterPro" id="IPR000182">
    <property type="entry name" value="GNAT_dom"/>
</dbReference>
<evidence type="ECO:0000313" key="4">
    <source>
        <dbReference type="EMBL" id="MBO0903027.1"/>
    </source>
</evidence>
<dbReference type="PANTHER" id="PTHR43877:SF2">
    <property type="entry name" value="AMINOALKYLPHOSPHONATE N-ACETYLTRANSFERASE-RELATED"/>
    <property type="match status" value="1"/>
</dbReference>
<keyword evidence="1" id="KW-0808">Transferase</keyword>
<evidence type="ECO:0000313" key="5">
    <source>
        <dbReference type="Proteomes" id="UP000664288"/>
    </source>
</evidence>
<dbReference type="Proteomes" id="UP000664288">
    <property type="component" value="Unassembled WGS sequence"/>
</dbReference>
<evidence type="ECO:0000259" key="3">
    <source>
        <dbReference type="PROSITE" id="PS51186"/>
    </source>
</evidence>
<sequence>MRGGGGTRRRGDRIGIWDEATRGHHRGARSHLRHLDIRRATPADLPVIVAMLADDIRGKARDDPSLPLDPAYEAAFAAVDADPRQYLAVAELSGAVVGTLQLSFLPGIGHKGAWRGQIEAVRIASHLRGQGLGAEMIAWAVETCRARGCRMVQLTSDAGRLDTHRFYLKLGFKQSHLGFKLTL</sequence>
<dbReference type="InterPro" id="IPR016181">
    <property type="entry name" value="Acyl_CoA_acyltransferase"/>
</dbReference>
<evidence type="ECO:0000256" key="1">
    <source>
        <dbReference type="ARBA" id="ARBA00022679"/>
    </source>
</evidence>